<dbReference type="Proteomes" id="UP001629744">
    <property type="component" value="Unassembled WGS sequence"/>
</dbReference>
<organism evidence="1 2">
    <name type="scientific">Prescottella soli</name>
    <dbReference type="NCBI Taxonomy" id="1543852"/>
    <lineage>
        <taxon>Bacteria</taxon>
        <taxon>Bacillati</taxon>
        <taxon>Actinomycetota</taxon>
        <taxon>Actinomycetes</taxon>
        <taxon>Mycobacteriales</taxon>
        <taxon>Nocardiaceae</taxon>
        <taxon>Prescottella</taxon>
    </lineage>
</organism>
<evidence type="ECO:0000313" key="2">
    <source>
        <dbReference type="Proteomes" id="UP001629744"/>
    </source>
</evidence>
<gene>
    <name evidence="1" type="ORF">ABEU19_004931</name>
</gene>
<proteinExistence type="predicted"/>
<dbReference type="RefSeq" id="WP_348605381.1">
    <property type="nucleotide sequence ID" value="NZ_CP157276.1"/>
</dbReference>
<evidence type="ECO:0000313" key="1">
    <source>
        <dbReference type="EMBL" id="MFM1731368.1"/>
    </source>
</evidence>
<reference evidence="1 2" key="1">
    <citation type="submission" date="2023-11" db="EMBL/GenBank/DDBJ databases">
        <authorList>
            <person name="Val-Calvo J."/>
            <person name="Scortti M."/>
            <person name="Vazquez-Boland J."/>
        </authorList>
    </citation>
    <scope>NUCLEOTIDE SEQUENCE [LARGE SCALE GENOMIC DNA]</scope>
    <source>
        <strain evidence="1 2">DSM 46662</strain>
    </source>
</reference>
<protein>
    <submittedName>
        <fullName evidence="1">Uncharacterized protein</fullName>
    </submittedName>
</protein>
<sequence length="41" mass="4105">MGSLLSIAKLLGFDPKEALPGILDQLLAASVAANQPPTTAA</sequence>
<dbReference type="EMBL" id="JBDLNU010000007">
    <property type="protein sequence ID" value="MFM1731368.1"/>
    <property type="molecule type" value="Genomic_DNA"/>
</dbReference>
<name>A0ABW9G1S4_9NOCA</name>
<comment type="caution">
    <text evidence="1">The sequence shown here is derived from an EMBL/GenBank/DDBJ whole genome shotgun (WGS) entry which is preliminary data.</text>
</comment>
<keyword evidence="2" id="KW-1185">Reference proteome</keyword>
<accession>A0ABW9G1S4</accession>